<sequence>MKVSQKLLALLLSLAMLFSLAGCGLDSIVSDSPTAISDTSTDSESPITDGSSETADLTEVTDESSESNKQEETTSPSSKPSSVGSGTATPVKPASVGAYAGTAYVVINNNQPNFSATELTTTGYEKYSDLDSLGRCGVALASCGRDTMPGANETRGSISSIKPSGWIQAKYNGISGGYLWNRCHLIGWQLSAENANRKNLITGTRYMNIEGMLPFENMVADYIKETNHHVAYRVTPIFEGNNLVCSGVQIEAYSVEDNGEGICFNVYCYNVQPGINIDYATGNSSGPASENTSQAKAPAQTESTTQPPAQPGNTETVWVSATGKKYHRKSSCSNMKNPSQISKSDAINRGYEPCKKCY</sequence>
<dbReference type="EMBL" id="FP929044">
    <property type="protein sequence ID" value="CBK96217.1"/>
    <property type="molecule type" value="Genomic_DNA"/>
</dbReference>
<dbReference type="HOGENOM" id="CLU_054350_0_0_9"/>
<dbReference type="KEGG" id="esu:EUS_10090"/>
<feature type="region of interest" description="Disordered" evidence="1">
    <location>
        <begin position="282"/>
        <end position="316"/>
    </location>
</feature>
<evidence type="ECO:0000256" key="2">
    <source>
        <dbReference type="SAM" id="SignalP"/>
    </source>
</evidence>
<proteinExistence type="predicted"/>
<dbReference type="InterPro" id="IPR044929">
    <property type="entry name" value="DNA/RNA_non-sp_Endonuclease_sf"/>
</dbReference>
<dbReference type="PATRIC" id="fig|657319.3.peg.1302"/>
<evidence type="ECO:0000313" key="4">
    <source>
        <dbReference type="EMBL" id="CBK96217.1"/>
    </source>
</evidence>
<keyword evidence="2" id="KW-0732">Signal</keyword>
<reference evidence="4 5" key="2">
    <citation type="submission" date="2010-03" db="EMBL/GenBank/DDBJ databases">
        <authorList>
            <person name="Pajon A."/>
        </authorList>
    </citation>
    <scope>NUCLEOTIDE SEQUENCE [LARGE SCALE GENOMIC DNA]</scope>
    <source>
        <strain evidence="4 5">70/3</strain>
    </source>
</reference>
<dbReference type="AlphaFoldDB" id="D4JSZ8"/>
<accession>D4JSZ8</accession>
<gene>
    <name evidence="4" type="ORF">EUS_10090</name>
</gene>
<evidence type="ECO:0000259" key="3">
    <source>
        <dbReference type="Pfam" id="PF13930"/>
    </source>
</evidence>
<evidence type="ECO:0000313" key="5">
    <source>
        <dbReference type="Proteomes" id="UP000008803"/>
    </source>
</evidence>
<feature type="region of interest" description="Disordered" evidence="1">
    <location>
        <begin position="31"/>
        <end position="89"/>
    </location>
</feature>
<evidence type="ECO:0000256" key="1">
    <source>
        <dbReference type="SAM" id="MobiDB-lite"/>
    </source>
</evidence>
<dbReference type="InterPro" id="IPR044927">
    <property type="entry name" value="Endonuclea_NS_2"/>
</dbReference>
<organism evidence="4 5">
    <name type="scientific">[Eubacterium] siraeum 70/3</name>
    <dbReference type="NCBI Taxonomy" id="657319"/>
    <lineage>
        <taxon>Bacteria</taxon>
        <taxon>Bacillati</taxon>
        <taxon>Bacillota</taxon>
        <taxon>Clostridia</taxon>
        <taxon>Eubacteriales</taxon>
        <taxon>Oscillospiraceae</taxon>
        <taxon>Oscillospiraceae incertae sedis</taxon>
    </lineage>
</organism>
<feature type="signal peptide" evidence="2">
    <location>
        <begin position="1"/>
        <end position="21"/>
    </location>
</feature>
<protein>
    <recommendedName>
        <fullName evidence="3">Type VII secretion system protein EssD-like domain-containing protein</fullName>
    </recommendedName>
</protein>
<dbReference type="Pfam" id="PF13930">
    <property type="entry name" value="Endonuclea_NS_2"/>
    <property type="match status" value="1"/>
</dbReference>
<name>D4JSZ8_9FIRM</name>
<feature type="domain" description="Type VII secretion system protein EssD-like" evidence="3">
    <location>
        <begin position="120"/>
        <end position="253"/>
    </location>
</feature>
<reference evidence="4 5" key="1">
    <citation type="submission" date="2010-03" db="EMBL/GenBank/DDBJ databases">
        <title>The genome sequence of Eubacterium siraeum 70/3.</title>
        <authorList>
            <consortium name="metaHIT consortium -- http://www.metahit.eu/"/>
            <person name="Pajon A."/>
            <person name="Turner K."/>
            <person name="Parkhill J."/>
            <person name="Duncan S."/>
            <person name="Flint H."/>
        </authorList>
    </citation>
    <scope>NUCLEOTIDE SEQUENCE [LARGE SCALE GENOMIC DNA]</scope>
    <source>
        <strain evidence="4 5">70/3</strain>
    </source>
</reference>
<dbReference type="PROSITE" id="PS51257">
    <property type="entry name" value="PROKAR_LIPOPROTEIN"/>
    <property type="match status" value="1"/>
</dbReference>
<dbReference type="BioCyc" id="ESIR657319:G136K-854-MONOMER"/>
<feature type="compositionally biased region" description="Low complexity" evidence="1">
    <location>
        <begin position="73"/>
        <end position="87"/>
    </location>
</feature>
<dbReference type="Proteomes" id="UP000008803">
    <property type="component" value="Chromosome"/>
</dbReference>
<feature type="chain" id="PRO_5038696492" description="Type VII secretion system protein EssD-like domain-containing protein" evidence="2">
    <location>
        <begin position="22"/>
        <end position="358"/>
    </location>
</feature>
<dbReference type="Gene3D" id="3.40.570.10">
    <property type="entry name" value="Extracellular Endonuclease, subunit A"/>
    <property type="match status" value="1"/>
</dbReference>
<feature type="compositionally biased region" description="Polar residues" evidence="1">
    <location>
        <begin position="31"/>
        <end position="55"/>
    </location>
</feature>